<dbReference type="EMBL" id="CAJJDM010000127">
    <property type="protein sequence ID" value="CAD8104467.1"/>
    <property type="molecule type" value="Genomic_DNA"/>
</dbReference>
<evidence type="ECO:0000259" key="14">
    <source>
        <dbReference type="SMART" id="SM00848"/>
    </source>
</evidence>
<keyword evidence="2" id="KW-0964">Secreted</keyword>
<evidence type="ECO:0000256" key="10">
    <source>
        <dbReference type="ARBA" id="ARBA00038911"/>
    </source>
</evidence>
<dbReference type="GO" id="GO:0005576">
    <property type="term" value="C:extracellular region"/>
    <property type="evidence" value="ECO:0007669"/>
    <property type="project" value="UniProtKB-SubCell"/>
</dbReference>
<keyword evidence="7" id="KW-0865">Zymogen</keyword>
<dbReference type="OMA" id="FLEDKLM"/>
<name>A0A8S1PMI6_PARPR</name>
<keyword evidence="16" id="KW-1185">Reference proteome</keyword>
<dbReference type="SMART" id="SM00645">
    <property type="entry name" value="Pept_C1"/>
    <property type="match status" value="1"/>
</dbReference>
<dbReference type="FunFam" id="3.90.70.10:FF:000104">
    <property type="entry name" value="Cathepsin L 1"/>
    <property type="match status" value="1"/>
</dbReference>
<feature type="chain" id="PRO_5035916149" description="cathepsin L" evidence="12">
    <location>
        <begin position="21"/>
        <end position="348"/>
    </location>
</feature>
<evidence type="ECO:0000256" key="12">
    <source>
        <dbReference type="SAM" id="SignalP"/>
    </source>
</evidence>
<gene>
    <name evidence="15" type="ORF">PPRIM_AZ9-3.1.T1240021</name>
</gene>
<reference evidence="15" key="1">
    <citation type="submission" date="2021-01" db="EMBL/GenBank/DDBJ databases">
        <authorList>
            <consortium name="Genoscope - CEA"/>
            <person name="William W."/>
        </authorList>
    </citation>
    <scope>NUCLEOTIDE SEQUENCE</scope>
</reference>
<sequence length="348" mass="38955">MQKGLLTILALALLAGTTLLNNSQNIESTSFLEDKLMKEYQMWQQEHGKRYSTFENTHRFGIFKQNYAYVQEHKKRFEAGLETYELGMNNFADISVEEFEAKYLNFKASNKYQSDQIFRGEGRQIPDSVDLRNDGLVGPVQNQGSCGSCWAFSAVGALETALRQSGATTVELSEQELVDCVKGGEYDSDGCNGGFMFESFDYASKYGIAIKSEYTYVAVAQECQSKKTKTRYQFNGYVEVESLNSQAYLEAASQHALSVGVNARGINFQLYRKGIFSSVCDGKVESLNHAIVNVGYASDYYLLKNSWGLSWGEAGFIRFARIADKVGQCGVHQDVTYPIYKKNSAVIQ</sequence>
<evidence type="ECO:0000259" key="13">
    <source>
        <dbReference type="SMART" id="SM00645"/>
    </source>
</evidence>
<evidence type="ECO:0000256" key="11">
    <source>
        <dbReference type="ARBA" id="ARBA00053662"/>
    </source>
</evidence>
<dbReference type="AlphaFoldDB" id="A0A8S1PMI6"/>
<evidence type="ECO:0000256" key="5">
    <source>
        <dbReference type="ARBA" id="ARBA00022801"/>
    </source>
</evidence>
<dbReference type="SMART" id="SM00848">
    <property type="entry name" value="Inhibitor_I29"/>
    <property type="match status" value="1"/>
</dbReference>
<dbReference type="GO" id="GO:0004197">
    <property type="term" value="F:cysteine-type endopeptidase activity"/>
    <property type="evidence" value="ECO:0007669"/>
    <property type="project" value="UniProtKB-EC"/>
</dbReference>
<evidence type="ECO:0000256" key="7">
    <source>
        <dbReference type="ARBA" id="ARBA00023145"/>
    </source>
</evidence>
<evidence type="ECO:0000256" key="2">
    <source>
        <dbReference type="ARBA" id="ARBA00022525"/>
    </source>
</evidence>
<comment type="caution">
    <text evidence="15">The sequence shown here is derived from an EMBL/GenBank/DDBJ whole genome shotgun (WGS) entry which is preliminary data.</text>
</comment>
<organism evidence="15 16">
    <name type="scientific">Paramecium primaurelia</name>
    <dbReference type="NCBI Taxonomy" id="5886"/>
    <lineage>
        <taxon>Eukaryota</taxon>
        <taxon>Sar</taxon>
        <taxon>Alveolata</taxon>
        <taxon>Ciliophora</taxon>
        <taxon>Intramacronucleata</taxon>
        <taxon>Oligohymenophorea</taxon>
        <taxon>Peniculida</taxon>
        <taxon>Parameciidae</taxon>
        <taxon>Paramecium</taxon>
    </lineage>
</organism>
<keyword evidence="6" id="KW-0788">Thiol protease</keyword>
<dbReference type="InterPro" id="IPR013128">
    <property type="entry name" value="Peptidase_C1A"/>
</dbReference>
<evidence type="ECO:0000256" key="8">
    <source>
        <dbReference type="ARBA" id="ARBA00023157"/>
    </source>
</evidence>
<evidence type="ECO:0000256" key="4">
    <source>
        <dbReference type="ARBA" id="ARBA00022729"/>
    </source>
</evidence>
<dbReference type="Proteomes" id="UP000688137">
    <property type="component" value="Unassembled WGS sequence"/>
</dbReference>
<comment type="subcellular location">
    <subcellularLocation>
        <location evidence="1">Secreted</location>
    </subcellularLocation>
</comment>
<dbReference type="Pfam" id="PF08246">
    <property type="entry name" value="Inhibitor_I29"/>
    <property type="match status" value="1"/>
</dbReference>
<dbReference type="PANTHER" id="PTHR12411">
    <property type="entry name" value="CYSTEINE PROTEASE FAMILY C1-RELATED"/>
    <property type="match status" value="1"/>
</dbReference>
<dbReference type="EC" id="3.4.22.15" evidence="10"/>
<evidence type="ECO:0000313" key="15">
    <source>
        <dbReference type="EMBL" id="CAD8104467.1"/>
    </source>
</evidence>
<feature type="domain" description="Cathepsin propeptide inhibitor" evidence="14">
    <location>
        <begin position="40"/>
        <end position="99"/>
    </location>
</feature>
<keyword evidence="5" id="KW-0378">Hydrolase</keyword>
<evidence type="ECO:0000256" key="1">
    <source>
        <dbReference type="ARBA" id="ARBA00004613"/>
    </source>
</evidence>
<dbReference type="InterPro" id="IPR000169">
    <property type="entry name" value="Pept_cys_AS"/>
</dbReference>
<proteinExistence type="predicted"/>
<comment type="catalytic activity">
    <reaction evidence="9">
        <text>Specificity close to that of papain. As compared to cathepsin B, cathepsin L exhibits higher activity toward protein substrates, but has little activity on Z-Arg-Arg-NHMec, and no peptidyl-dipeptidase activity.</text>
        <dbReference type="EC" id="3.4.22.15"/>
    </reaction>
</comment>
<dbReference type="InterPro" id="IPR000668">
    <property type="entry name" value="Peptidase_C1A_C"/>
</dbReference>
<keyword evidence="8" id="KW-1015">Disulfide bond</keyword>
<feature type="signal peptide" evidence="12">
    <location>
        <begin position="1"/>
        <end position="20"/>
    </location>
</feature>
<keyword evidence="3" id="KW-0645">Protease</keyword>
<feature type="domain" description="Peptidase C1A papain C-terminal" evidence="13">
    <location>
        <begin position="125"/>
        <end position="339"/>
    </location>
</feature>
<dbReference type="Pfam" id="PF00112">
    <property type="entry name" value="Peptidase_C1"/>
    <property type="match status" value="1"/>
</dbReference>
<dbReference type="PROSITE" id="PS00139">
    <property type="entry name" value="THIOL_PROTEASE_CYS"/>
    <property type="match status" value="1"/>
</dbReference>
<dbReference type="CDD" id="cd02248">
    <property type="entry name" value="Peptidase_C1A"/>
    <property type="match status" value="1"/>
</dbReference>
<keyword evidence="4 12" id="KW-0732">Signal</keyword>
<accession>A0A8S1PMI6</accession>
<comment type="function">
    <text evidence="11">May be involved in extracellular digestion.</text>
</comment>
<dbReference type="InterPro" id="IPR013201">
    <property type="entry name" value="Prot_inhib_I29"/>
</dbReference>
<dbReference type="GO" id="GO:0006508">
    <property type="term" value="P:proteolysis"/>
    <property type="evidence" value="ECO:0007669"/>
    <property type="project" value="UniProtKB-KW"/>
</dbReference>
<dbReference type="InterPro" id="IPR039417">
    <property type="entry name" value="Peptidase_C1A_papain-like"/>
</dbReference>
<protein>
    <recommendedName>
        <fullName evidence="10">cathepsin L</fullName>
        <ecNumber evidence="10">3.4.22.15</ecNumber>
    </recommendedName>
</protein>
<evidence type="ECO:0000313" key="16">
    <source>
        <dbReference type="Proteomes" id="UP000688137"/>
    </source>
</evidence>
<evidence type="ECO:0000256" key="6">
    <source>
        <dbReference type="ARBA" id="ARBA00022807"/>
    </source>
</evidence>
<evidence type="ECO:0000256" key="9">
    <source>
        <dbReference type="ARBA" id="ARBA00036319"/>
    </source>
</evidence>
<evidence type="ECO:0000256" key="3">
    <source>
        <dbReference type="ARBA" id="ARBA00022670"/>
    </source>
</evidence>